<dbReference type="InterPro" id="IPR016181">
    <property type="entry name" value="Acyl_CoA_acyltransferase"/>
</dbReference>
<dbReference type="Pfam" id="PF13673">
    <property type="entry name" value="Acetyltransf_10"/>
    <property type="match status" value="1"/>
</dbReference>
<name>A0ABQ2X8G8_9BURK</name>
<keyword evidence="3" id="KW-1185">Reference proteome</keyword>
<dbReference type="Gene3D" id="3.40.630.30">
    <property type="match status" value="1"/>
</dbReference>
<dbReference type="Proteomes" id="UP000620127">
    <property type="component" value="Unassembled WGS sequence"/>
</dbReference>
<dbReference type="InterPro" id="IPR000182">
    <property type="entry name" value="GNAT_dom"/>
</dbReference>
<organism evidence="2 3">
    <name type="scientific">Undibacterium macrobrachii</name>
    <dbReference type="NCBI Taxonomy" id="1119058"/>
    <lineage>
        <taxon>Bacteria</taxon>
        <taxon>Pseudomonadati</taxon>
        <taxon>Pseudomonadota</taxon>
        <taxon>Betaproteobacteria</taxon>
        <taxon>Burkholderiales</taxon>
        <taxon>Oxalobacteraceae</taxon>
        <taxon>Undibacterium</taxon>
    </lineage>
</organism>
<evidence type="ECO:0000313" key="2">
    <source>
        <dbReference type="EMBL" id="GGX04722.1"/>
    </source>
</evidence>
<proteinExistence type="predicted"/>
<dbReference type="RefSeq" id="WP_189344745.1">
    <property type="nucleotide sequence ID" value="NZ_BMYT01000001.1"/>
</dbReference>
<comment type="caution">
    <text evidence="2">The sequence shown here is derived from an EMBL/GenBank/DDBJ whole genome shotgun (WGS) entry which is preliminary data.</text>
</comment>
<dbReference type="EMBL" id="BMYT01000001">
    <property type="protein sequence ID" value="GGX04722.1"/>
    <property type="molecule type" value="Genomic_DNA"/>
</dbReference>
<accession>A0ABQ2X8G8</accession>
<evidence type="ECO:0000259" key="1">
    <source>
        <dbReference type="PROSITE" id="PS51186"/>
    </source>
</evidence>
<evidence type="ECO:0000313" key="3">
    <source>
        <dbReference type="Proteomes" id="UP000620127"/>
    </source>
</evidence>
<dbReference type="PROSITE" id="PS51186">
    <property type="entry name" value="GNAT"/>
    <property type="match status" value="1"/>
</dbReference>
<sequence>MQNIRWQCCRFHELTVDQLYAILRARSAVFVVEQNCPYLDMDDADQSSLHLIAWSEDQKVAAYLRIVPPGVKYAEASLGRIITSDFARGTGIGKSLLNRGIAVCKEAHPTHAIRIGAQQYLEKFYQSFGFVTVSDMYLEDDIPHIEMLLIHA</sequence>
<protein>
    <submittedName>
        <fullName evidence="2">GNAT family N-acetyltransferase</fullName>
    </submittedName>
</protein>
<reference evidence="3" key="1">
    <citation type="journal article" date="2019" name="Int. J. Syst. Evol. Microbiol.">
        <title>The Global Catalogue of Microorganisms (GCM) 10K type strain sequencing project: providing services to taxonomists for standard genome sequencing and annotation.</title>
        <authorList>
            <consortium name="The Broad Institute Genomics Platform"/>
            <consortium name="The Broad Institute Genome Sequencing Center for Infectious Disease"/>
            <person name="Wu L."/>
            <person name="Ma J."/>
        </authorList>
    </citation>
    <scope>NUCLEOTIDE SEQUENCE [LARGE SCALE GENOMIC DNA]</scope>
    <source>
        <strain evidence="3">KCTC 23916</strain>
    </source>
</reference>
<dbReference type="CDD" id="cd04301">
    <property type="entry name" value="NAT_SF"/>
    <property type="match status" value="1"/>
</dbReference>
<feature type="domain" description="N-acetyltransferase" evidence="1">
    <location>
        <begin position="9"/>
        <end position="152"/>
    </location>
</feature>
<dbReference type="SUPFAM" id="SSF55729">
    <property type="entry name" value="Acyl-CoA N-acyltransferases (Nat)"/>
    <property type="match status" value="1"/>
</dbReference>
<gene>
    <name evidence="2" type="primary">elaA</name>
    <name evidence="2" type="ORF">GCM10011282_08690</name>
</gene>